<keyword evidence="3" id="KW-1133">Transmembrane helix</keyword>
<dbReference type="GO" id="GO:0005886">
    <property type="term" value="C:plasma membrane"/>
    <property type="evidence" value="ECO:0007669"/>
    <property type="project" value="UniProtKB-SubCell"/>
</dbReference>
<dbReference type="PANTHER" id="PTHR34295">
    <property type="entry name" value="BIOTIN TRANSPORTER BIOY"/>
    <property type="match status" value="1"/>
</dbReference>
<reference evidence="4 5" key="1">
    <citation type="journal article" date="2018" name="Nat. Biotechnol.">
        <title>A standardized bacterial taxonomy based on genome phylogeny substantially revises the tree of life.</title>
        <authorList>
            <person name="Parks D.H."/>
            <person name="Chuvochina M."/>
            <person name="Waite D.W."/>
            <person name="Rinke C."/>
            <person name="Skarshewski A."/>
            <person name="Chaumeil P.A."/>
            <person name="Hugenholtz P."/>
        </authorList>
    </citation>
    <scope>NUCLEOTIDE SEQUENCE [LARGE SCALE GENOMIC DNA]</scope>
    <source>
        <strain evidence="4">UBA8781</strain>
    </source>
</reference>
<organism evidence="4 5">
    <name type="scientific">Anaerolinea thermolimosa</name>
    <dbReference type="NCBI Taxonomy" id="229919"/>
    <lineage>
        <taxon>Bacteria</taxon>
        <taxon>Bacillati</taxon>
        <taxon>Chloroflexota</taxon>
        <taxon>Anaerolineae</taxon>
        <taxon>Anaerolineales</taxon>
        <taxon>Anaerolineaceae</taxon>
        <taxon>Anaerolinea</taxon>
    </lineage>
</organism>
<evidence type="ECO:0000256" key="3">
    <source>
        <dbReference type="SAM" id="Phobius"/>
    </source>
</evidence>
<dbReference type="Pfam" id="PF02632">
    <property type="entry name" value="BioY"/>
    <property type="match status" value="1"/>
</dbReference>
<evidence type="ECO:0000313" key="5">
    <source>
        <dbReference type="Proteomes" id="UP000264141"/>
    </source>
</evidence>
<dbReference type="EMBL" id="DPBP01000010">
    <property type="protein sequence ID" value="HCE16726.1"/>
    <property type="molecule type" value="Genomic_DNA"/>
</dbReference>
<keyword evidence="3" id="KW-0812">Transmembrane</keyword>
<accession>A0A3D1JGJ9</accession>
<dbReference type="Proteomes" id="UP000264141">
    <property type="component" value="Unassembled WGS sequence"/>
</dbReference>
<dbReference type="Gene3D" id="1.10.1760.20">
    <property type="match status" value="1"/>
</dbReference>
<feature type="transmembrane region" description="Helical" evidence="3">
    <location>
        <begin position="163"/>
        <end position="183"/>
    </location>
</feature>
<dbReference type="GO" id="GO:0015225">
    <property type="term" value="F:biotin transmembrane transporter activity"/>
    <property type="evidence" value="ECO:0007669"/>
    <property type="project" value="UniProtKB-UniRule"/>
</dbReference>
<feature type="transmembrane region" description="Helical" evidence="3">
    <location>
        <begin position="75"/>
        <end position="97"/>
    </location>
</feature>
<comment type="caution">
    <text evidence="4">The sequence shown here is derived from an EMBL/GenBank/DDBJ whole genome shotgun (WGS) entry which is preliminary data.</text>
</comment>
<dbReference type="AlphaFoldDB" id="A0A3D1JGJ9"/>
<feature type="transmembrane region" description="Helical" evidence="3">
    <location>
        <begin position="133"/>
        <end position="157"/>
    </location>
</feature>
<dbReference type="STRING" id="229919.GCA_001050195_01038"/>
<dbReference type="InterPro" id="IPR003784">
    <property type="entry name" value="BioY"/>
</dbReference>
<evidence type="ECO:0000313" key="4">
    <source>
        <dbReference type="EMBL" id="HCE16726.1"/>
    </source>
</evidence>
<protein>
    <recommendedName>
        <fullName evidence="2">Biotin transporter</fullName>
    </recommendedName>
</protein>
<keyword evidence="2" id="KW-1003">Cell membrane</keyword>
<name>A0A3D1JGJ9_9CHLR</name>
<feature type="transmembrane region" description="Helical" evidence="3">
    <location>
        <begin position="103"/>
        <end position="121"/>
    </location>
</feature>
<proteinExistence type="inferred from homology"/>
<feature type="transmembrane region" description="Helical" evidence="3">
    <location>
        <begin position="27"/>
        <end position="45"/>
    </location>
</feature>
<dbReference type="PANTHER" id="PTHR34295:SF1">
    <property type="entry name" value="BIOTIN TRANSPORTER BIOY"/>
    <property type="match status" value="1"/>
</dbReference>
<feature type="transmembrane region" description="Helical" evidence="3">
    <location>
        <begin position="51"/>
        <end position="68"/>
    </location>
</feature>
<keyword evidence="2" id="KW-0813">Transport</keyword>
<evidence type="ECO:0000256" key="1">
    <source>
        <dbReference type="ARBA" id="ARBA00010692"/>
    </source>
</evidence>
<dbReference type="OrthoDB" id="9803495at2"/>
<dbReference type="PIRSF" id="PIRSF016661">
    <property type="entry name" value="BioY"/>
    <property type="match status" value="1"/>
</dbReference>
<comment type="similarity">
    <text evidence="1 2">Belongs to the BioY family.</text>
</comment>
<sequence>MNPSTVKETYFPFVEALWPNIDRKREVILILGCSWLIALSAQVVIPLQPVPVTGQTLGVLLAGALLGSKRGAMTVLTYLLQGVLGLPVFAGGTSGLARVFGPTGGYLLGFVVAAFVVGWLSERGWDRRFITMIFSMLIGNAVIYTLGLPWLAIYVGWGSVMKLGLVPFIAGDILKVILAAMILPQIWRWVKPRNE</sequence>
<evidence type="ECO:0000256" key="2">
    <source>
        <dbReference type="PIRNR" id="PIRNR016661"/>
    </source>
</evidence>
<dbReference type="RefSeq" id="WP_062190502.1">
    <property type="nucleotide sequence ID" value="NZ_DF967965.1"/>
</dbReference>
<keyword evidence="2 3" id="KW-0472">Membrane</keyword>
<gene>
    <name evidence="4" type="ORF">DEQ80_02585</name>
</gene>
<comment type="subcellular location">
    <subcellularLocation>
        <location evidence="2">Cell membrane</location>
        <topology evidence="2">Multi-pass membrane protein</topology>
    </subcellularLocation>
</comment>